<sequence>MTSNKTCNTVFQTILGRRSDLDSIADAVGLEWAPGLLDALVQPTPPPLSFFLSFPEPRNGLWGIYVVILQKKARKLRKQSKAISYFGSGKANDVRGAGIRKRTNTYKDDFTYLPDMLFKAVHQEGYTITHVRMVCWMPIPAPALRARAEGLVLALECSLSMTFRVIRPMKSDSQYDHLLPWTAASVEWRPGCSHYSMIERIRGDLKMSAEEIAIIDVQRKARAKEYHRKYDANIQKNIDDKKRATNHVSRNRILEEKRFYCDPCDHSYKGERALADHLKSDKHRDAIKGVQKPVNTTAKYARRKAARAARAAARTYYCSLCDQTCDDQTALDKHNTSNKWHMENVAAQAAGLPTRKRYLKAQAARREVDVDGESKGLGKTL</sequence>
<dbReference type="STRING" id="1276538.A0A1X7RY95"/>
<dbReference type="InterPro" id="IPR003604">
    <property type="entry name" value="Matrin/U1-like-C_Znf_C2H2"/>
</dbReference>
<keyword evidence="2" id="KW-0863">Zinc-finger</keyword>
<evidence type="ECO:0000313" key="5">
    <source>
        <dbReference type="EMBL" id="SMQ52412.1"/>
    </source>
</evidence>
<organism evidence="5 6">
    <name type="scientific">Zymoseptoria tritici (strain ST99CH_3D7)</name>
    <dbReference type="NCBI Taxonomy" id="1276538"/>
    <lineage>
        <taxon>Eukaryota</taxon>
        <taxon>Fungi</taxon>
        <taxon>Dikarya</taxon>
        <taxon>Ascomycota</taxon>
        <taxon>Pezizomycotina</taxon>
        <taxon>Dothideomycetes</taxon>
        <taxon>Dothideomycetidae</taxon>
        <taxon>Mycosphaerellales</taxon>
        <taxon>Mycosphaerellaceae</taxon>
        <taxon>Zymoseptoria</taxon>
    </lineage>
</organism>
<evidence type="ECO:0000259" key="4">
    <source>
        <dbReference type="PROSITE" id="PS00028"/>
    </source>
</evidence>
<keyword evidence="6" id="KW-1185">Reference proteome</keyword>
<evidence type="ECO:0000256" key="3">
    <source>
        <dbReference type="ARBA" id="ARBA00022833"/>
    </source>
</evidence>
<dbReference type="PROSITE" id="PS00028">
    <property type="entry name" value="ZINC_FINGER_C2H2_1"/>
    <property type="match status" value="1"/>
</dbReference>
<keyword evidence="1" id="KW-0479">Metal-binding</keyword>
<dbReference type="InterPro" id="IPR036236">
    <property type="entry name" value="Znf_C2H2_sf"/>
</dbReference>
<dbReference type="InterPro" id="IPR013087">
    <property type="entry name" value="Znf_C2H2_type"/>
</dbReference>
<accession>A0A1X7RY95</accession>
<evidence type="ECO:0000313" key="6">
    <source>
        <dbReference type="Proteomes" id="UP000215127"/>
    </source>
</evidence>
<dbReference type="EMBL" id="LT853698">
    <property type="protein sequence ID" value="SMQ52412.1"/>
    <property type="molecule type" value="Genomic_DNA"/>
</dbReference>
<gene>
    <name evidence="5" type="ORF">ZT3D7_G7565</name>
</gene>
<dbReference type="AlphaFoldDB" id="A0A1X7RY95"/>
<dbReference type="GO" id="GO:0008270">
    <property type="term" value="F:zinc ion binding"/>
    <property type="evidence" value="ECO:0007669"/>
    <property type="project" value="UniProtKB-KW"/>
</dbReference>
<protein>
    <recommendedName>
        <fullName evidence="4">C2H2-type domain-containing protein</fullName>
    </recommendedName>
</protein>
<dbReference type="GO" id="GO:0003676">
    <property type="term" value="F:nucleic acid binding"/>
    <property type="evidence" value="ECO:0007669"/>
    <property type="project" value="InterPro"/>
</dbReference>
<name>A0A1X7RY95_ZYMT9</name>
<dbReference type="Pfam" id="PF12171">
    <property type="entry name" value="zf-C2H2_jaz"/>
    <property type="match status" value="1"/>
</dbReference>
<dbReference type="SMART" id="SM00451">
    <property type="entry name" value="ZnF_U1"/>
    <property type="match status" value="2"/>
</dbReference>
<dbReference type="Proteomes" id="UP000215127">
    <property type="component" value="Chromosome 7"/>
</dbReference>
<dbReference type="Pfam" id="PF12874">
    <property type="entry name" value="zf-met"/>
    <property type="match status" value="1"/>
</dbReference>
<reference evidence="5 6" key="1">
    <citation type="submission" date="2016-06" db="EMBL/GenBank/DDBJ databases">
        <authorList>
            <person name="Kjaerup R.B."/>
            <person name="Dalgaard T.S."/>
            <person name="Juul-Madsen H.R."/>
        </authorList>
    </citation>
    <scope>NUCLEOTIDE SEQUENCE [LARGE SCALE GENOMIC DNA]</scope>
</reference>
<proteinExistence type="predicted"/>
<dbReference type="Gene3D" id="3.30.160.60">
    <property type="entry name" value="Classic Zinc Finger"/>
    <property type="match status" value="1"/>
</dbReference>
<evidence type="ECO:0000256" key="1">
    <source>
        <dbReference type="ARBA" id="ARBA00022723"/>
    </source>
</evidence>
<evidence type="ECO:0000256" key="2">
    <source>
        <dbReference type="ARBA" id="ARBA00022771"/>
    </source>
</evidence>
<dbReference type="SUPFAM" id="SSF57667">
    <property type="entry name" value="beta-beta-alpha zinc fingers"/>
    <property type="match status" value="1"/>
</dbReference>
<dbReference type="InterPro" id="IPR022755">
    <property type="entry name" value="Znf_C2H2_jaz"/>
</dbReference>
<keyword evidence="3" id="KW-0862">Zinc</keyword>
<feature type="domain" description="C2H2-type" evidence="4">
    <location>
        <begin position="261"/>
        <end position="283"/>
    </location>
</feature>